<keyword evidence="2" id="KW-1185">Reference proteome</keyword>
<dbReference type="Proteomes" id="UP000325787">
    <property type="component" value="Chromosome"/>
</dbReference>
<sequence length="182" mass="20378">MRRAWAHRAQADQPPADDAAAWFAGRLPDGWFTENPVVTVDREEIVVVGTLPPLEGEFADDAERAAAEAGRISRFREQTRDERIGIARQAEHRYQRKVAWGARLGGTEELFTTLSVPVMTRLRQPERKVLDTLVAAGVARSRSEALAWAVRLVGEHADAWLTELREAMTKVDDLRRQGPDLG</sequence>
<dbReference type="OrthoDB" id="3290566at2"/>
<evidence type="ECO:0000313" key="1">
    <source>
        <dbReference type="EMBL" id="QFZ16692.1"/>
    </source>
</evidence>
<name>A0A5Q0GTK1_SACSY</name>
<proteinExistence type="predicted"/>
<dbReference type="RefSeq" id="WP_033430486.1">
    <property type="nucleotide sequence ID" value="NZ_CP034550.1"/>
</dbReference>
<dbReference type="KEGG" id="ssyi:EKG83_03750"/>
<reference evidence="2" key="1">
    <citation type="journal article" date="2021" name="Curr. Microbiol.">
        <title>Complete genome of nocamycin-producing strain Saccharothrix syringae NRRL B-16468 reveals the biosynthetic potential for secondary metabolites.</title>
        <authorList>
            <person name="Mo X."/>
            <person name="Yang S."/>
        </authorList>
    </citation>
    <scope>NUCLEOTIDE SEQUENCE [LARGE SCALE GENOMIC DNA]</scope>
    <source>
        <strain evidence="2">ATCC 51364 / DSM 43886 / JCM 6844 / KCTC 9398 / NBRC 14523 / NRRL B-16468 / INA 2240</strain>
    </source>
</reference>
<evidence type="ECO:0000313" key="2">
    <source>
        <dbReference type="Proteomes" id="UP000325787"/>
    </source>
</evidence>
<organism evidence="1 2">
    <name type="scientific">Saccharothrix syringae</name>
    <name type="common">Nocardiopsis syringae</name>
    <dbReference type="NCBI Taxonomy" id="103733"/>
    <lineage>
        <taxon>Bacteria</taxon>
        <taxon>Bacillati</taxon>
        <taxon>Actinomycetota</taxon>
        <taxon>Actinomycetes</taxon>
        <taxon>Pseudonocardiales</taxon>
        <taxon>Pseudonocardiaceae</taxon>
        <taxon>Saccharothrix</taxon>
    </lineage>
</organism>
<dbReference type="AlphaFoldDB" id="A0A5Q0GTK1"/>
<evidence type="ECO:0008006" key="3">
    <source>
        <dbReference type="Google" id="ProtNLM"/>
    </source>
</evidence>
<protein>
    <recommendedName>
        <fullName evidence="3">Smu12A</fullName>
    </recommendedName>
</protein>
<dbReference type="EMBL" id="CP034550">
    <property type="protein sequence ID" value="QFZ16692.1"/>
    <property type="molecule type" value="Genomic_DNA"/>
</dbReference>
<gene>
    <name evidence="1" type="ORF">EKG83_03750</name>
</gene>
<accession>A0A5Q0GTK1</accession>